<name>A0A9W6K3N1_9PSED</name>
<reference evidence="1" key="1">
    <citation type="journal article" date="2014" name="Int. J. Syst. Evol. Microbiol.">
        <title>Complete genome sequence of Corynebacterium casei LMG S-19264T (=DSM 44701T), isolated from a smear-ripened cheese.</title>
        <authorList>
            <consortium name="US DOE Joint Genome Institute (JGI-PGF)"/>
            <person name="Walter F."/>
            <person name="Albersmeier A."/>
            <person name="Kalinowski J."/>
            <person name="Ruckert C."/>
        </authorList>
    </citation>
    <scope>NUCLEOTIDE SEQUENCE</scope>
    <source>
        <strain evidence="1">VKM B-2935</strain>
    </source>
</reference>
<comment type="caution">
    <text evidence="1">The sequence shown here is derived from an EMBL/GenBank/DDBJ whole genome shotgun (WGS) entry which is preliminary data.</text>
</comment>
<keyword evidence="2" id="KW-1185">Reference proteome</keyword>
<organism evidence="1 2">
    <name type="scientific">Pseudomonas turukhanskensis</name>
    <dbReference type="NCBI Taxonomy" id="1806536"/>
    <lineage>
        <taxon>Bacteria</taxon>
        <taxon>Pseudomonadati</taxon>
        <taxon>Pseudomonadota</taxon>
        <taxon>Gammaproteobacteria</taxon>
        <taxon>Pseudomonadales</taxon>
        <taxon>Pseudomonadaceae</taxon>
        <taxon>Pseudomonas</taxon>
    </lineage>
</organism>
<accession>A0A9W6K3N1</accession>
<reference evidence="1" key="2">
    <citation type="submission" date="2023-01" db="EMBL/GenBank/DDBJ databases">
        <authorList>
            <person name="Sun Q."/>
            <person name="Evtushenko L."/>
        </authorList>
    </citation>
    <scope>NUCLEOTIDE SEQUENCE</scope>
    <source>
        <strain evidence="1">VKM B-2935</strain>
    </source>
</reference>
<dbReference type="Proteomes" id="UP001143328">
    <property type="component" value="Unassembled WGS sequence"/>
</dbReference>
<dbReference type="RefSeq" id="WP_271194495.1">
    <property type="nucleotide sequence ID" value="NZ_BSFN01000003.1"/>
</dbReference>
<protein>
    <submittedName>
        <fullName evidence="1">Uncharacterized protein</fullName>
    </submittedName>
</protein>
<sequence>MGDAYGQGPDFLFQGEAMMSDNNPPHCQLVLSQFPLLRLFGHNLLVFVDATGTVIAELDGLATSKTGSIKPVGYLPSDRLKVYQFSASYLYRHQQPRVVLYKGSRLEVQQRWAAALRGKDAINALGLAYPLFGLGRNSNSVTSTLIACMGLYELAIPNGKPAPWEGHLLLPRGTIAAIRKEMVTGANTGIHLDVH</sequence>
<dbReference type="AlphaFoldDB" id="A0A9W6K3N1"/>
<evidence type="ECO:0000313" key="1">
    <source>
        <dbReference type="EMBL" id="GLK88267.1"/>
    </source>
</evidence>
<proteinExistence type="predicted"/>
<evidence type="ECO:0000313" key="2">
    <source>
        <dbReference type="Proteomes" id="UP001143328"/>
    </source>
</evidence>
<gene>
    <name evidence="1" type="ORF">GCM10017655_13290</name>
</gene>
<dbReference type="EMBL" id="BSFN01000003">
    <property type="protein sequence ID" value="GLK88267.1"/>
    <property type="molecule type" value="Genomic_DNA"/>
</dbReference>